<feature type="region of interest" description="Disordered" evidence="1">
    <location>
        <begin position="282"/>
        <end position="310"/>
    </location>
</feature>
<evidence type="ECO:0000256" key="1">
    <source>
        <dbReference type="SAM" id="MobiDB-lite"/>
    </source>
</evidence>
<name>A0A383UQJ8_BLUHO</name>
<gene>
    <name evidence="2" type="ORF">BLGHR1_12617</name>
</gene>
<reference evidence="2 3" key="1">
    <citation type="submission" date="2017-11" db="EMBL/GenBank/DDBJ databases">
        <authorList>
            <person name="Kracher B."/>
        </authorList>
    </citation>
    <scope>NUCLEOTIDE SEQUENCE [LARGE SCALE GENOMIC DNA]</scope>
    <source>
        <strain evidence="2 3">RACE1</strain>
    </source>
</reference>
<sequence length="310" mass="33822">MNSRSLLSPTLCLSRSTYSASGNSNNIHHRSNSNGNASTKSYTSNSSSASNSTNHARREDQLVATLTSLSMEANGGSIVAGGARKRNRTVMSGTASSVDPTGHKSSPIAIEFPAIARVYTPLTARGDLPGGYFPNHEQKDHRPRRIHGLSELSRAVHHYDPMDSPTFSKTIANSALLSPQAISPPVLSPEPLIMPTGKYYPSNYMCFNESNRPTHSKFISPKNLSIPTTPKRGKERQTVHESKTPDVTRKLQQYQQDMLAQAKKAVKERGIIIKKPQSITLRPIEAGPGGITPFELEGETNGYLTEGERR</sequence>
<feature type="region of interest" description="Disordered" evidence="1">
    <location>
        <begin position="78"/>
        <end position="103"/>
    </location>
</feature>
<feature type="compositionally biased region" description="Basic and acidic residues" evidence="1">
    <location>
        <begin position="235"/>
        <end position="246"/>
    </location>
</feature>
<dbReference type="EMBL" id="UNSH01000041">
    <property type="protein sequence ID" value="SZF01845.1"/>
    <property type="molecule type" value="Genomic_DNA"/>
</dbReference>
<dbReference type="AlphaFoldDB" id="A0A383UQJ8"/>
<protein>
    <submittedName>
        <fullName evidence="2">Uncharacterized protein</fullName>
    </submittedName>
</protein>
<dbReference type="Proteomes" id="UP000275772">
    <property type="component" value="Unassembled WGS sequence"/>
</dbReference>
<feature type="region of interest" description="Disordered" evidence="1">
    <location>
        <begin position="18"/>
        <end position="57"/>
    </location>
</feature>
<feature type="region of interest" description="Disordered" evidence="1">
    <location>
        <begin position="216"/>
        <end position="246"/>
    </location>
</feature>
<dbReference type="VEuPathDB" id="FungiDB:BLGHR1_12617"/>
<evidence type="ECO:0000313" key="3">
    <source>
        <dbReference type="Proteomes" id="UP000275772"/>
    </source>
</evidence>
<evidence type="ECO:0000313" key="2">
    <source>
        <dbReference type="EMBL" id="SZF01845.1"/>
    </source>
</evidence>
<feature type="compositionally biased region" description="Polar residues" evidence="1">
    <location>
        <begin position="89"/>
        <end position="99"/>
    </location>
</feature>
<organism evidence="2 3">
    <name type="scientific">Blumeria hordei</name>
    <name type="common">Barley powdery mildew</name>
    <name type="synonym">Blumeria graminis f. sp. hordei</name>
    <dbReference type="NCBI Taxonomy" id="2867405"/>
    <lineage>
        <taxon>Eukaryota</taxon>
        <taxon>Fungi</taxon>
        <taxon>Dikarya</taxon>
        <taxon>Ascomycota</taxon>
        <taxon>Pezizomycotina</taxon>
        <taxon>Leotiomycetes</taxon>
        <taxon>Erysiphales</taxon>
        <taxon>Erysiphaceae</taxon>
        <taxon>Blumeria</taxon>
    </lineage>
</organism>
<proteinExistence type="predicted"/>
<feature type="compositionally biased region" description="Low complexity" evidence="1">
    <location>
        <begin position="21"/>
        <end position="54"/>
    </location>
</feature>
<accession>A0A383UQJ8</accession>